<reference evidence="1 2" key="1">
    <citation type="journal article" date="2012" name="J. Bacteriol.">
        <title>Draft genome sequence of Methanobacterium formicicum DSM 3637, an archaebacterium isolated from the methane producer amoeba Pelomyxa palustris.</title>
        <authorList>
            <person name="Gutierrez G."/>
        </authorList>
    </citation>
    <scope>NUCLEOTIDE SEQUENCE [LARGE SCALE GENOMIC DNA]</scope>
    <source>
        <strain evidence="2">DSM 3637 / PP1</strain>
    </source>
</reference>
<evidence type="ECO:0000313" key="2">
    <source>
        <dbReference type="Proteomes" id="UP000007360"/>
    </source>
</evidence>
<dbReference type="EMBL" id="AMPO01000005">
    <property type="protein sequence ID" value="EKF85728.1"/>
    <property type="molecule type" value="Genomic_DNA"/>
</dbReference>
<accession>K2QZL1</accession>
<keyword evidence="2" id="KW-1185">Reference proteome</keyword>
<dbReference type="OrthoDB" id="147926at2157"/>
<sequence>MCDWKSYLNADPIPWLLEEDNPSVRYFTMLDILDKPQNDSHVTCTREKIMEVGVVPKILAKQESGGYWGLPENFYLRGKYKGTSWQLIILAELEADPRDERIRNACEFILENSQDPESGAFSYISSKEVRGRKSANNLSSNVGGDHERVLPCLTANMTWSLIRLGYLDDERIQKAIKWLIKYQRFDDEPGKAPDEWPYKRWKQCWGKRTCHSIIIKTLKALAEIPPKSRTPEIENCISRGAEHMLNHHIHKRSQPPVKGSFKWLEFGFPLMWNVDALEVLGLLTKLGYQDERMNEALKIMISKQNPEGQWILENTFNGRFQTSIERKGKPSKWITLNVLRVLKRYYSNF</sequence>
<protein>
    <recommendedName>
        <fullName evidence="3">Nitrogen fixation protein NifH</fullName>
    </recommendedName>
</protein>
<dbReference type="Proteomes" id="UP000007360">
    <property type="component" value="Unassembled WGS sequence"/>
</dbReference>
<dbReference type="SUPFAM" id="SSF48239">
    <property type="entry name" value="Terpenoid cyclases/Protein prenyltransferases"/>
    <property type="match status" value="1"/>
</dbReference>
<evidence type="ECO:0008006" key="3">
    <source>
        <dbReference type="Google" id="ProtNLM"/>
    </source>
</evidence>
<name>K2QZL1_METFP</name>
<dbReference type="RefSeq" id="WP_004030610.1">
    <property type="nucleotide sequence ID" value="NZ_AMPO01000005.1"/>
</dbReference>
<evidence type="ECO:0000313" key="1">
    <source>
        <dbReference type="EMBL" id="EKF85728.1"/>
    </source>
</evidence>
<organism evidence="1 2">
    <name type="scientific">Methanobacterium formicicum (strain DSM 3637 / PP1)</name>
    <dbReference type="NCBI Taxonomy" id="1204725"/>
    <lineage>
        <taxon>Archaea</taxon>
        <taxon>Methanobacteriati</taxon>
        <taxon>Methanobacteriota</taxon>
        <taxon>Methanomada group</taxon>
        <taxon>Methanobacteria</taxon>
        <taxon>Methanobacteriales</taxon>
        <taxon>Methanobacteriaceae</taxon>
        <taxon>Methanobacterium</taxon>
    </lineage>
</organism>
<dbReference type="PATRIC" id="fig|1204725.3.peg.1324"/>
<dbReference type="InterPro" id="IPR008930">
    <property type="entry name" value="Terpenoid_cyclase/PrenylTrfase"/>
</dbReference>
<proteinExistence type="predicted"/>
<gene>
    <name evidence="1" type="ORF">A994_06600</name>
</gene>
<dbReference type="AlphaFoldDB" id="K2QZL1"/>
<dbReference type="Gene3D" id="1.50.10.20">
    <property type="match status" value="1"/>
</dbReference>
<comment type="caution">
    <text evidence="1">The sequence shown here is derived from an EMBL/GenBank/DDBJ whole genome shotgun (WGS) entry which is preliminary data.</text>
</comment>